<sequence length="355" mass="37478">MTVRRNWLLAAVALAMSVSTSGCAVVLLGSAFPAGSSSPTGSFSPQDKYGFEMSEADRYLADTAEFVRSLDPCGFLTEDDLAALGTVVQLRPDGELSTCSASLKPATSSATDSVSIDLNGYQPTSDDPDYEQIMIGDEQVYQDNSSPGSCRVGFPLRGEFDGATPGAMDGFLTESGRGFATIDVYRAVGDACAAATTVAETALGLLDDPPLRADSKYNLPLAMKDPCAVLEHLPATWTVGRWNPPSDPYRCHFTASSATFEDNLMMLDVTLSYVDTELRSTDRKTVQQGGYTVETRDSDSVCSADIVLGNPVLGLPGNDDSAARYARTVPELSVMADDCDSAVTLAVAAADELTG</sequence>
<organism evidence="2 3">
    <name type="scientific">Rhodococcus ruber</name>
    <dbReference type="NCBI Taxonomy" id="1830"/>
    <lineage>
        <taxon>Bacteria</taxon>
        <taxon>Bacillati</taxon>
        <taxon>Actinomycetota</taxon>
        <taxon>Actinomycetes</taxon>
        <taxon>Mycobacteriales</taxon>
        <taxon>Nocardiaceae</taxon>
        <taxon>Rhodococcus</taxon>
    </lineage>
</organism>
<proteinExistence type="predicted"/>
<accession>A0ABT4MGH2</accession>
<evidence type="ECO:0008006" key="4">
    <source>
        <dbReference type="Google" id="ProtNLM"/>
    </source>
</evidence>
<dbReference type="PROSITE" id="PS51257">
    <property type="entry name" value="PROKAR_LIPOPROTEIN"/>
    <property type="match status" value="1"/>
</dbReference>
<feature type="chain" id="PRO_5045132202" description="DUF3558 domain-containing protein" evidence="1">
    <location>
        <begin position="25"/>
        <end position="355"/>
    </location>
</feature>
<evidence type="ECO:0000313" key="3">
    <source>
        <dbReference type="Proteomes" id="UP001081071"/>
    </source>
</evidence>
<gene>
    <name evidence="2" type="ORF">O4220_16385</name>
</gene>
<keyword evidence="1" id="KW-0732">Signal</keyword>
<protein>
    <recommendedName>
        <fullName evidence="4">DUF3558 domain-containing protein</fullName>
    </recommendedName>
</protein>
<evidence type="ECO:0000256" key="1">
    <source>
        <dbReference type="SAM" id="SignalP"/>
    </source>
</evidence>
<name>A0ABT4MGH2_9NOCA</name>
<dbReference type="RefSeq" id="WP_269606004.1">
    <property type="nucleotide sequence ID" value="NZ_JAPWIJ010000006.1"/>
</dbReference>
<dbReference type="EMBL" id="JAPWIJ010000006">
    <property type="protein sequence ID" value="MCZ4520089.1"/>
    <property type="molecule type" value="Genomic_DNA"/>
</dbReference>
<feature type="signal peptide" evidence="1">
    <location>
        <begin position="1"/>
        <end position="24"/>
    </location>
</feature>
<reference evidence="2" key="1">
    <citation type="submission" date="2022-12" db="EMBL/GenBank/DDBJ databases">
        <authorList>
            <person name="Krivoruchko A.V."/>
            <person name="Elkin A."/>
        </authorList>
    </citation>
    <scope>NUCLEOTIDE SEQUENCE</scope>
    <source>
        <strain evidence="2">IEGM 1391</strain>
    </source>
</reference>
<comment type="caution">
    <text evidence="2">The sequence shown here is derived from an EMBL/GenBank/DDBJ whole genome shotgun (WGS) entry which is preliminary data.</text>
</comment>
<dbReference type="Proteomes" id="UP001081071">
    <property type="component" value="Unassembled WGS sequence"/>
</dbReference>
<keyword evidence="3" id="KW-1185">Reference proteome</keyword>
<evidence type="ECO:0000313" key="2">
    <source>
        <dbReference type="EMBL" id="MCZ4520089.1"/>
    </source>
</evidence>